<name>A0ABS4GXV1_9BACL</name>
<gene>
    <name evidence="2" type="ORF">J2Z37_005153</name>
</gene>
<dbReference type="SUPFAM" id="SSF143422">
    <property type="entry name" value="Transposase IS200-like"/>
    <property type="match status" value="1"/>
</dbReference>
<evidence type="ECO:0000313" key="2">
    <source>
        <dbReference type="EMBL" id="MBP1935108.1"/>
    </source>
</evidence>
<dbReference type="InterPro" id="IPR002686">
    <property type="entry name" value="Transposase_17"/>
</dbReference>
<keyword evidence="3" id="KW-1185">Reference proteome</keyword>
<feature type="domain" description="Transposase IS200-like" evidence="1">
    <location>
        <begin position="9"/>
        <end position="123"/>
    </location>
</feature>
<feature type="non-terminal residue" evidence="2">
    <location>
        <position position="130"/>
    </location>
</feature>
<evidence type="ECO:0000259" key="1">
    <source>
        <dbReference type="SMART" id="SM01321"/>
    </source>
</evidence>
<dbReference type="Gene3D" id="3.30.70.1290">
    <property type="entry name" value="Transposase IS200-like"/>
    <property type="match status" value="1"/>
</dbReference>
<sequence>MARKHRIWYPGASYHIMCRGNHRHEIFRDDEDREYYLTTLRYVRKIFPFHLYSYCLMTNHVHLQMETLDIPINQIMQRINMLYSIYFNQKYHFVGHLLQGRYRAELIETDAYQLETSKYIHLNPVRAHMV</sequence>
<dbReference type="RefSeq" id="WP_209813067.1">
    <property type="nucleotide sequence ID" value="NZ_JAGGKT010000043.1"/>
</dbReference>
<dbReference type="PANTHER" id="PTHR34322">
    <property type="entry name" value="TRANSPOSASE, Y1_TNP DOMAIN-CONTAINING"/>
    <property type="match status" value="1"/>
</dbReference>
<dbReference type="Proteomes" id="UP001519343">
    <property type="component" value="Unassembled WGS sequence"/>
</dbReference>
<reference evidence="2 3" key="1">
    <citation type="submission" date="2021-03" db="EMBL/GenBank/DDBJ databases">
        <title>Genomic Encyclopedia of Type Strains, Phase IV (KMG-IV): sequencing the most valuable type-strain genomes for metagenomic binning, comparative biology and taxonomic classification.</title>
        <authorList>
            <person name="Goeker M."/>
        </authorList>
    </citation>
    <scope>NUCLEOTIDE SEQUENCE [LARGE SCALE GENOMIC DNA]</scope>
    <source>
        <strain evidence="2 3">DSM 24738</strain>
    </source>
</reference>
<accession>A0ABS4GXV1</accession>
<comment type="caution">
    <text evidence="2">The sequence shown here is derived from an EMBL/GenBank/DDBJ whole genome shotgun (WGS) entry which is preliminary data.</text>
</comment>
<organism evidence="2 3">
    <name type="scientific">Ammoniphilus resinae</name>
    <dbReference type="NCBI Taxonomy" id="861532"/>
    <lineage>
        <taxon>Bacteria</taxon>
        <taxon>Bacillati</taxon>
        <taxon>Bacillota</taxon>
        <taxon>Bacilli</taxon>
        <taxon>Bacillales</taxon>
        <taxon>Paenibacillaceae</taxon>
        <taxon>Aneurinibacillus group</taxon>
        <taxon>Ammoniphilus</taxon>
    </lineage>
</organism>
<evidence type="ECO:0000313" key="3">
    <source>
        <dbReference type="Proteomes" id="UP001519343"/>
    </source>
</evidence>
<dbReference type="Pfam" id="PF01797">
    <property type="entry name" value="Y1_Tnp"/>
    <property type="match status" value="1"/>
</dbReference>
<dbReference type="SMART" id="SM01321">
    <property type="entry name" value="Y1_Tnp"/>
    <property type="match status" value="1"/>
</dbReference>
<dbReference type="InterPro" id="IPR036515">
    <property type="entry name" value="Transposase_17_sf"/>
</dbReference>
<dbReference type="EMBL" id="JAGGKT010000043">
    <property type="protein sequence ID" value="MBP1935108.1"/>
    <property type="molecule type" value="Genomic_DNA"/>
</dbReference>
<proteinExistence type="predicted"/>
<dbReference type="PANTHER" id="PTHR34322:SF2">
    <property type="entry name" value="TRANSPOSASE IS200-LIKE DOMAIN-CONTAINING PROTEIN"/>
    <property type="match status" value="1"/>
</dbReference>
<protein>
    <submittedName>
        <fullName evidence="2">REP element-mobilizing transposase RayT</fullName>
    </submittedName>
</protein>